<feature type="region of interest" description="Disordered" evidence="4">
    <location>
        <begin position="50"/>
        <end position="119"/>
    </location>
</feature>
<dbReference type="GO" id="GO:0008234">
    <property type="term" value="F:cysteine-type peptidase activity"/>
    <property type="evidence" value="ECO:0007669"/>
    <property type="project" value="InterPro"/>
</dbReference>
<organism evidence="6 7">
    <name type="scientific">Plasmodium inui San Antonio 1</name>
    <dbReference type="NCBI Taxonomy" id="1237626"/>
    <lineage>
        <taxon>Eukaryota</taxon>
        <taxon>Sar</taxon>
        <taxon>Alveolata</taxon>
        <taxon>Apicomplexa</taxon>
        <taxon>Aconoidasida</taxon>
        <taxon>Haemosporida</taxon>
        <taxon>Plasmodiidae</taxon>
        <taxon>Plasmodium</taxon>
        <taxon>Plasmodium (Plasmodium)</taxon>
    </lineage>
</organism>
<dbReference type="CDD" id="cd02619">
    <property type="entry name" value="Peptidase_C1"/>
    <property type="match status" value="1"/>
</dbReference>
<sequence length="1042" mass="116555">MNHRVCFTWAICKEREKNVYPFYTQPIRDEFYAGALLGSDVGAKLAAEGPWTGSASPSNVSSNYTDAKKLPFDRGSDRGISPEYSSDVEADGAVQHHTPDVPPRNADDAAGRGQPPQQVEHTLNPVTSVAPGLASNLSEVEVRSALLKDHDGVKVTGTCNAKFQLFLVPHISISVEAESNTIQIGRKLEDVTMTKEFYKGDSDSSERLQFEENADLLVNKCAEGKTFKFVVIIKGEELILKWKVYEEVPSATDNNKTDVRKYMLKNLGSPITAIQVHSGKENNDVFLLESKAYFLRQDIPNTCEEIATNCFLSGKVDIEGCYKCTLLSENTELSNRCFSYLPPDVKRNYEQIKIKAQDEGDPEESQLKELIGRILQVVQKMGENNTHTKGETKVQYPNDNLKELLLSYCQVMKEVDTSGTLQQHELGDEMDMLSNLRDLLRKHSNEEIPALREKLKNPAICLKDAGKWVLQKRGLELPPFQYKHLQRRVTTPVDSQEQNKSTDKKSVVKGMHIPGYRAVIDLSQKSEMNHSNLSGDMFCNEDYCDRWKDKNSCFSSIEAEEQGNCNLSWLFTSKTHLETIRCMKGYEHVGSSALYVANCSKRGNESRCTSGSNPYEFLTIVEENGFLPPALLLPYSYRHVGNDCPKQDDHWQNLWENLKLLEPSDEPNSISTKGYTSYESDDFRGNMEAFVNLVKREVRSKGSVMAYVKALGVLGYDMNGKEVHSLCGDKTPDHAVNIIGYGNYINAEGLKKSYWFMRNSWGKYWGDEGNFKVDMYGPAHCQHNFVHTAAVFNVDVPVAENPSNREAHLYNYYLKSSPDFLGNIYYKNIGRKSAATGKDQTDRNQGLPLQGQDEQSEILEDSNPSKTANPVEEPKGEREDASKGGDAGKRSSEDPPIEVVNEELISESPLTPIPQVALREVQVEANPAPPLIVAAPPPLGGDALLVRDGTDEQSTETATVEVMHILKHIKHGKVKLGIVTYGDYSGISGDHSCSRSLAQDSEQLAECIQFCHDEWPNCRDEASPGYCLAQRRKTGDCFFCYV</sequence>
<feature type="domain" description="Peptidase C1A papain C-terminal" evidence="5">
    <location>
        <begin position="541"/>
        <end position="792"/>
    </location>
</feature>
<dbReference type="GO" id="GO:0006508">
    <property type="term" value="P:proteolysis"/>
    <property type="evidence" value="ECO:0007669"/>
    <property type="project" value="InterPro"/>
</dbReference>
<comment type="similarity">
    <text evidence="1">Belongs to the peptidase C1 family.</text>
</comment>
<keyword evidence="3" id="KW-0325">Glycoprotein</keyword>
<name>W7AND6_9APIC</name>
<reference evidence="6 7" key="1">
    <citation type="submission" date="2013-02" db="EMBL/GenBank/DDBJ databases">
        <title>The Genome Sequence of Plasmodium inui San Antonio 1.</title>
        <authorList>
            <consortium name="The Broad Institute Genome Sequencing Platform"/>
            <consortium name="The Broad Institute Genome Sequencing Center for Infectious Disease"/>
            <person name="Neafsey D."/>
            <person name="Cheeseman I."/>
            <person name="Volkman S."/>
            <person name="Adams J."/>
            <person name="Walker B."/>
            <person name="Young S.K."/>
            <person name="Zeng Q."/>
            <person name="Gargeya S."/>
            <person name="Fitzgerald M."/>
            <person name="Haas B."/>
            <person name="Abouelleil A."/>
            <person name="Alvarado L."/>
            <person name="Arachchi H.M."/>
            <person name="Berlin A.M."/>
            <person name="Chapman S.B."/>
            <person name="Dewar J."/>
            <person name="Goldberg J."/>
            <person name="Griggs A."/>
            <person name="Gujja S."/>
            <person name="Hansen M."/>
            <person name="Howarth C."/>
            <person name="Imamovic A."/>
            <person name="Larimer J."/>
            <person name="McCowan C."/>
            <person name="Murphy C."/>
            <person name="Neiman D."/>
            <person name="Pearson M."/>
            <person name="Priest M."/>
            <person name="Roberts A."/>
            <person name="Saif S."/>
            <person name="Shea T."/>
            <person name="Sisk P."/>
            <person name="Sykes S."/>
            <person name="Wortman J."/>
            <person name="Nusbaum C."/>
            <person name="Birren B."/>
        </authorList>
    </citation>
    <scope>NUCLEOTIDE SEQUENCE [LARGE SCALE GENOMIC DNA]</scope>
    <source>
        <strain evidence="6 7">San Antonio 1</strain>
    </source>
</reference>
<proteinExistence type="inferred from homology"/>
<dbReference type="EMBL" id="KI965469">
    <property type="protein sequence ID" value="EUD66831.1"/>
    <property type="molecule type" value="Genomic_DNA"/>
</dbReference>
<evidence type="ECO:0000256" key="4">
    <source>
        <dbReference type="SAM" id="MobiDB-lite"/>
    </source>
</evidence>
<dbReference type="Pfam" id="PF00112">
    <property type="entry name" value="Peptidase_C1"/>
    <property type="match status" value="1"/>
</dbReference>
<keyword evidence="7" id="KW-1185">Reference proteome</keyword>
<dbReference type="SMART" id="SM00645">
    <property type="entry name" value="Pept_C1"/>
    <property type="match status" value="1"/>
</dbReference>
<dbReference type="MEROPS" id="C01.984"/>
<evidence type="ECO:0000256" key="1">
    <source>
        <dbReference type="ARBA" id="ARBA00008455"/>
    </source>
</evidence>
<dbReference type="AlphaFoldDB" id="W7AND6"/>
<gene>
    <name evidence="6" type="ORF">C922_02816</name>
</gene>
<dbReference type="VEuPathDB" id="PlasmoDB:C922_02816"/>
<evidence type="ECO:0000256" key="3">
    <source>
        <dbReference type="ARBA" id="ARBA00023180"/>
    </source>
</evidence>
<accession>W7AND6</accession>
<dbReference type="Proteomes" id="UP000030640">
    <property type="component" value="Unassembled WGS sequence"/>
</dbReference>
<dbReference type="RefSeq" id="XP_008816637.1">
    <property type="nucleotide sequence ID" value="XM_008818415.1"/>
</dbReference>
<evidence type="ECO:0000313" key="7">
    <source>
        <dbReference type="Proteomes" id="UP000030640"/>
    </source>
</evidence>
<dbReference type="Gene3D" id="3.90.70.10">
    <property type="entry name" value="Cysteine proteinases"/>
    <property type="match status" value="1"/>
</dbReference>
<dbReference type="InterPro" id="IPR000668">
    <property type="entry name" value="Peptidase_C1A_C"/>
</dbReference>
<evidence type="ECO:0000256" key="2">
    <source>
        <dbReference type="ARBA" id="ARBA00023145"/>
    </source>
</evidence>
<protein>
    <recommendedName>
        <fullName evidence="5">Peptidase C1A papain C-terminal domain-containing protein</fullName>
    </recommendedName>
</protein>
<feature type="compositionally biased region" description="Polar residues" evidence="4">
    <location>
        <begin position="53"/>
        <end position="65"/>
    </location>
</feature>
<feature type="region of interest" description="Disordered" evidence="4">
    <location>
        <begin position="835"/>
        <end position="896"/>
    </location>
</feature>
<evidence type="ECO:0000313" key="6">
    <source>
        <dbReference type="EMBL" id="EUD66831.1"/>
    </source>
</evidence>
<dbReference type="SUPFAM" id="SSF54001">
    <property type="entry name" value="Cysteine proteinases"/>
    <property type="match status" value="1"/>
</dbReference>
<feature type="compositionally biased region" description="Basic and acidic residues" evidence="4">
    <location>
        <begin position="66"/>
        <end position="77"/>
    </location>
</feature>
<keyword evidence="2" id="KW-0865">Zymogen</keyword>
<dbReference type="OrthoDB" id="190265at2759"/>
<dbReference type="InterPro" id="IPR038765">
    <property type="entry name" value="Papain-like_cys_pep_sf"/>
</dbReference>
<feature type="compositionally biased region" description="Basic and acidic residues" evidence="4">
    <location>
        <begin position="872"/>
        <end position="893"/>
    </location>
</feature>
<dbReference type="GeneID" id="20038090"/>
<dbReference type="PANTHER" id="PTHR12411">
    <property type="entry name" value="CYSTEINE PROTEASE FAMILY C1-RELATED"/>
    <property type="match status" value="1"/>
</dbReference>
<evidence type="ECO:0000259" key="5">
    <source>
        <dbReference type="SMART" id="SM00645"/>
    </source>
</evidence>
<dbReference type="InterPro" id="IPR013128">
    <property type="entry name" value="Peptidase_C1A"/>
</dbReference>